<proteinExistence type="inferred from homology"/>
<sequence length="573" mass="62777">MFNWKLPSLASALTGLGGFVSFMVGMSFLFLNCSLLLEWSIFTIGSMNISILILLDWMSLWFMGTVLVITSSVLYYSNAYMEGDENMVRFIYLVLLFVVSMLMVIISPNFIKMLLGWDWLGLVSYCLVIYYQNSKSFNAGMITVLSNRVGGVGLLIAIGWAMNFGMWNFLALPLQDSFAMKWICACIIIAGLTKSAQMPFSAWLPAAMAAPTPVSALVHSSTLVTAGVYLMIRFYKTLSSVPILLLILAYIATLTSFMAGLGANFEWDLKKIIALSTLSQLGLMMVAVSLGATTLAYFHLLTHALFKALLFLCAGKIIHISGGNQDIRQLGSLTPSIPLSSVCFNLSNLSLCGMPFLAGFYSKDLILEFAWASDMNFLAVLVLLVTTALTCAYSFRVSWYAMALAPHSNSANTYSDTESAYTSPMLTLLVGAIGSGLYLSWSLLEIPQFMVITSIWKVMPLILIFGGLIVSVCLNLSTLGESGAGGLFKSYFLSRMWFIPTISSQMIVKHPLQGGYSALELGDQGWSEQVGGQGIMFFLSKLSLNLQTVQGNSVKLFIMVMVSWTAIAMLLFF</sequence>
<keyword evidence="15 17" id="KW-0472">Membrane</keyword>
<dbReference type="EC" id="7.1.1.2" evidence="3 17"/>
<evidence type="ECO:0000256" key="17">
    <source>
        <dbReference type="RuleBase" id="RU003404"/>
    </source>
</evidence>
<keyword evidence="12 17" id="KW-0520">NAD</keyword>
<dbReference type="GO" id="GO:0008137">
    <property type="term" value="F:NADH dehydrogenase (ubiquinone) activity"/>
    <property type="evidence" value="ECO:0007669"/>
    <property type="project" value="UniProtKB-EC"/>
</dbReference>
<dbReference type="GO" id="GO:0003954">
    <property type="term" value="F:NADH dehydrogenase activity"/>
    <property type="evidence" value="ECO:0007669"/>
    <property type="project" value="TreeGrafter"/>
</dbReference>
<evidence type="ECO:0000259" key="19">
    <source>
        <dbReference type="Pfam" id="PF00662"/>
    </source>
</evidence>
<evidence type="ECO:0000256" key="2">
    <source>
        <dbReference type="ARBA" id="ARBA00004448"/>
    </source>
</evidence>
<evidence type="ECO:0000256" key="13">
    <source>
        <dbReference type="ARBA" id="ARBA00023075"/>
    </source>
</evidence>
<keyword evidence="10" id="KW-0249">Electron transport</keyword>
<feature type="transmembrane region" description="Helical" evidence="17">
    <location>
        <begin position="421"/>
        <end position="444"/>
    </location>
</feature>
<evidence type="ECO:0000256" key="5">
    <source>
        <dbReference type="ARBA" id="ARBA00022448"/>
    </source>
</evidence>
<protein>
    <recommendedName>
        <fullName evidence="4 17">NADH-ubiquinone oxidoreductase chain 5</fullName>
        <ecNumber evidence="3 17">7.1.1.2</ecNumber>
    </recommendedName>
</protein>
<keyword evidence="5 17" id="KW-0813">Transport</keyword>
<feature type="transmembrane region" description="Helical" evidence="17">
    <location>
        <begin position="554"/>
        <end position="572"/>
    </location>
</feature>
<evidence type="ECO:0000256" key="6">
    <source>
        <dbReference type="ARBA" id="ARBA00022660"/>
    </source>
</evidence>
<feature type="transmembrane region" description="Helical" evidence="17">
    <location>
        <begin position="182"/>
        <end position="202"/>
    </location>
</feature>
<dbReference type="AlphaFoldDB" id="A9X4I7"/>
<keyword evidence="11 17" id="KW-1133">Transmembrane helix</keyword>
<dbReference type="Pfam" id="PF00361">
    <property type="entry name" value="Proton_antipo_M"/>
    <property type="match status" value="1"/>
</dbReference>
<keyword evidence="13 17" id="KW-0830">Ubiquinone</keyword>
<dbReference type="CTD" id="4540"/>
<feature type="domain" description="NADH dehydrogenase subunit 5 C-terminal" evidence="20">
    <location>
        <begin position="393"/>
        <end position="572"/>
    </location>
</feature>
<dbReference type="GO" id="GO:0005743">
    <property type="term" value="C:mitochondrial inner membrane"/>
    <property type="evidence" value="ECO:0007669"/>
    <property type="project" value="UniProtKB-SubCell"/>
</dbReference>
<comment type="function">
    <text evidence="1">Core subunit of the mitochondrial membrane respiratory chain NADH dehydrogenase (Complex I) that is believed to belong to the minimal assembly required for catalysis. Complex I functions in the transfer of electrons from NADH to the respiratory chain. The immediate electron acceptor for the enzyme is believed to be ubiquinone.</text>
</comment>
<evidence type="ECO:0000256" key="8">
    <source>
        <dbReference type="ARBA" id="ARBA00022792"/>
    </source>
</evidence>
<name>A9X4I7_ANTGC</name>
<dbReference type="InterPro" id="IPR010934">
    <property type="entry name" value="NADH_DH_su5_C"/>
</dbReference>
<dbReference type="PANTHER" id="PTHR42829:SF2">
    <property type="entry name" value="NADH-UBIQUINONE OXIDOREDUCTASE CHAIN 5"/>
    <property type="match status" value="1"/>
</dbReference>
<keyword evidence="14 17" id="KW-0496">Mitochondrion</keyword>
<feature type="transmembrane region" description="Helical" evidence="17">
    <location>
        <begin position="12"/>
        <end position="37"/>
    </location>
</feature>
<dbReference type="EMBL" id="DQ344025">
    <property type="protein sequence ID" value="ABC55887.1"/>
    <property type="molecule type" value="Genomic_DNA"/>
</dbReference>
<feature type="transmembrane region" description="Helical" evidence="17">
    <location>
        <begin position="113"/>
        <end position="131"/>
    </location>
</feature>
<feature type="transmembrane region" description="Helical" evidence="17">
    <location>
        <begin position="456"/>
        <end position="477"/>
    </location>
</feature>
<evidence type="ECO:0000259" key="20">
    <source>
        <dbReference type="Pfam" id="PF06455"/>
    </source>
</evidence>
<accession>A9X4I7</accession>
<evidence type="ECO:0000256" key="1">
    <source>
        <dbReference type="ARBA" id="ARBA00003257"/>
    </source>
</evidence>
<evidence type="ECO:0000256" key="7">
    <source>
        <dbReference type="ARBA" id="ARBA00022692"/>
    </source>
</evidence>
<geneLocation type="mitochondrion" evidence="21"/>
<evidence type="ECO:0000256" key="14">
    <source>
        <dbReference type="ARBA" id="ARBA00023128"/>
    </source>
</evidence>
<evidence type="ECO:0000256" key="16">
    <source>
        <dbReference type="ARBA" id="ARBA00049551"/>
    </source>
</evidence>
<feature type="transmembrane region" description="Helical" evidence="17">
    <location>
        <begin position="277"/>
        <end position="298"/>
    </location>
</feature>
<dbReference type="GO" id="GO:0015990">
    <property type="term" value="P:electron transport coupled proton transport"/>
    <property type="evidence" value="ECO:0007669"/>
    <property type="project" value="TreeGrafter"/>
</dbReference>
<dbReference type="RefSeq" id="YP_001648735.1">
    <property type="nucleotide sequence ID" value="NC_010221.1"/>
</dbReference>
<comment type="function">
    <text evidence="17">Core subunit of the mitochondrial membrane respiratory chain NADH dehydrogenase (Complex I) which catalyzes electron transfer from NADH through the respiratory chain, using ubiquinone as an electron acceptor. Essential for the catalytic activity and assembly of complex I.</text>
</comment>
<feature type="domain" description="NADH-Ubiquinone oxidoreductase (complex I) chain 5 N-terminal" evidence="19">
    <location>
        <begin position="42"/>
        <end position="90"/>
    </location>
</feature>
<dbReference type="InterPro" id="IPR001750">
    <property type="entry name" value="ND/Mrp_TM"/>
</dbReference>
<evidence type="ECO:0000256" key="15">
    <source>
        <dbReference type="ARBA" id="ARBA00023136"/>
    </source>
</evidence>
<feature type="transmembrane region" description="Helical" evidence="17">
    <location>
        <begin position="214"/>
        <end position="232"/>
    </location>
</feature>
<dbReference type="PANTHER" id="PTHR42829">
    <property type="entry name" value="NADH-UBIQUINONE OXIDOREDUCTASE CHAIN 5"/>
    <property type="match status" value="1"/>
</dbReference>
<keyword evidence="7 17" id="KW-0812">Transmembrane</keyword>
<comment type="similarity">
    <text evidence="17">Belongs to the complex I subunit 5 family.</text>
</comment>
<keyword evidence="6" id="KW-0679">Respiratory chain</keyword>
<reference evidence="21" key="1">
    <citation type="submission" date="2005-12" db="EMBL/GenBank/DDBJ databases">
        <title>Complete mitochondrial genome of a troglobite millipede Antrokoreana gracilipes (Diplopoda, Juliformia): Juliformia monophyly and sister relationship of Spirobolida and Spirostreptida.</title>
        <authorList>
            <person name="Woo H."/>
            <person name="Lee Y."/>
            <person name="Park S."/>
            <person name="Lim J."/>
            <person name="Jang K."/>
            <person name="Choi E."/>
            <person name="Choi Y."/>
            <person name="Hwang U."/>
        </authorList>
    </citation>
    <scope>NUCLEOTIDE SEQUENCE</scope>
</reference>
<feature type="transmembrane region" description="Helical" evidence="17">
    <location>
        <begin position="151"/>
        <end position="170"/>
    </location>
</feature>
<comment type="catalytic activity">
    <reaction evidence="16 17">
        <text>a ubiquinone + NADH + 5 H(+)(in) = a ubiquinol + NAD(+) + 4 H(+)(out)</text>
        <dbReference type="Rhea" id="RHEA:29091"/>
        <dbReference type="Rhea" id="RHEA-COMP:9565"/>
        <dbReference type="Rhea" id="RHEA-COMP:9566"/>
        <dbReference type="ChEBI" id="CHEBI:15378"/>
        <dbReference type="ChEBI" id="CHEBI:16389"/>
        <dbReference type="ChEBI" id="CHEBI:17976"/>
        <dbReference type="ChEBI" id="CHEBI:57540"/>
        <dbReference type="ChEBI" id="CHEBI:57945"/>
        <dbReference type="EC" id="7.1.1.2"/>
    </reaction>
</comment>
<dbReference type="InterPro" id="IPR003945">
    <property type="entry name" value="NU5C-like"/>
</dbReference>
<keyword evidence="9" id="KW-1278">Translocase</keyword>
<dbReference type="Pfam" id="PF06455">
    <property type="entry name" value="NADH5_C"/>
    <property type="match status" value="1"/>
</dbReference>
<feature type="transmembrane region" description="Helical" evidence="17">
    <location>
        <begin position="244"/>
        <end position="265"/>
    </location>
</feature>
<gene>
    <name evidence="21" type="primary">ND5</name>
</gene>
<evidence type="ECO:0000256" key="11">
    <source>
        <dbReference type="ARBA" id="ARBA00022989"/>
    </source>
</evidence>
<evidence type="ECO:0000313" key="21">
    <source>
        <dbReference type="EMBL" id="ABC55887.1"/>
    </source>
</evidence>
<evidence type="ECO:0000256" key="3">
    <source>
        <dbReference type="ARBA" id="ARBA00012944"/>
    </source>
</evidence>
<organism evidence="21">
    <name type="scientific">Antrokoreana gracilipes</name>
    <name type="common">Troglobite millipede</name>
    <dbReference type="NCBI Taxonomy" id="364406"/>
    <lineage>
        <taxon>Eukaryota</taxon>
        <taxon>Metazoa</taxon>
        <taxon>Ecdysozoa</taxon>
        <taxon>Arthropoda</taxon>
        <taxon>Myriapoda</taxon>
        <taxon>Diplopoda</taxon>
        <taxon>Helminthomorpha</taxon>
        <taxon>Julida</taxon>
        <taxon>Nemasomatidae</taxon>
        <taxon>Antrokoreana</taxon>
    </lineage>
</organism>
<evidence type="ECO:0000259" key="18">
    <source>
        <dbReference type="Pfam" id="PF00361"/>
    </source>
</evidence>
<evidence type="ECO:0000256" key="10">
    <source>
        <dbReference type="ARBA" id="ARBA00022982"/>
    </source>
</evidence>
<feature type="transmembrane region" description="Helical" evidence="17">
    <location>
        <begin position="337"/>
        <end position="357"/>
    </location>
</feature>
<dbReference type="Pfam" id="PF00662">
    <property type="entry name" value="Proton_antipo_N"/>
    <property type="match status" value="1"/>
</dbReference>
<evidence type="ECO:0000256" key="12">
    <source>
        <dbReference type="ARBA" id="ARBA00023027"/>
    </source>
</evidence>
<feature type="transmembrane region" description="Helical" evidence="17">
    <location>
        <begin position="87"/>
        <end position="106"/>
    </location>
</feature>
<dbReference type="InterPro" id="IPR001516">
    <property type="entry name" value="Proton_antipo_N"/>
</dbReference>
<comment type="subcellular location">
    <subcellularLocation>
        <location evidence="2">Mitochondrion inner membrane</location>
        <topology evidence="2">Multi-pass membrane protein</topology>
    </subcellularLocation>
</comment>
<dbReference type="GO" id="GO:0042773">
    <property type="term" value="P:ATP synthesis coupled electron transport"/>
    <property type="evidence" value="ECO:0007669"/>
    <property type="project" value="InterPro"/>
</dbReference>
<evidence type="ECO:0000256" key="4">
    <source>
        <dbReference type="ARBA" id="ARBA00021096"/>
    </source>
</evidence>
<feature type="transmembrane region" description="Helical" evidence="17">
    <location>
        <begin position="49"/>
        <end position="75"/>
    </location>
</feature>
<keyword evidence="8" id="KW-0999">Mitochondrion inner membrane</keyword>
<evidence type="ECO:0000256" key="9">
    <source>
        <dbReference type="ARBA" id="ARBA00022967"/>
    </source>
</evidence>
<dbReference type="PRINTS" id="PR01434">
    <property type="entry name" value="NADHDHGNASE5"/>
</dbReference>
<dbReference type="GeneID" id="5846704"/>
<feature type="domain" description="NADH:quinone oxidoreductase/Mrp antiporter transmembrane" evidence="18">
    <location>
        <begin position="107"/>
        <end position="387"/>
    </location>
</feature>
<feature type="transmembrane region" description="Helical" evidence="17">
    <location>
        <begin position="377"/>
        <end position="401"/>
    </location>
</feature>